<dbReference type="SUPFAM" id="SSF81901">
    <property type="entry name" value="HCP-like"/>
    <property type="match status" value="1"/>
</dbReference>
<reference evidence="2 4" key="2">
    <citation type="submission" date="2018-07" db="EMBL/GenBank/DDBJ databases">
        <title>Complete genome of the Arcobacter trophiarum type strain LMG 25534.</title>
        <authorList>
            <person name="Miller W.G."/>
            <person name="Yee E."/>
        </authorList>
    </citation>
    <scope>NUCLEOTIDE SEQUENCE [LARGE SCALE GENOMIC DNA]</scope>
    <source>
        <strain evidence="2 4">LMG 25534</strain>
    </source>
</reference>
<evidence type="ECO:0000313" key="3">
    <source>
        <dbReference type="EMBL" id="RXJ89597.1"/>
    </source>
</evidence>
<dbReference type="Gene3D" id="1.25.40.10">
    <property type="entry name" value="Tetratricopeptide repeat domain"/>
    <property type="match status" value="1"/>
</dbReference>
<keyword evidence="5" id="KW-1185">Reference proteome</keyword>
<evidence type="ECO:0000313" key="5">
    <source>
        <dbReference type="Proteomes" id="UP000289132"/>
    </source>
</evidence>
<sequence length="204" mass="23201">MLKFIKFSSFLLIASFFMACAGHKQAVQKLPSELEQLNIDCKRDSLSFELDCYDFIANKNSFAMLRLGIDAQNKGKVDEALERYTKAQKAGNFYANALLSSLYGNGIGVEFNERKSINLLKDVEDVDPIAAYRLSFYYFSNNNPNKAIELLVFAALEGVKDAQKDLVLIFSNGQYVDVDEEKSMYYDSLYQNGEDDFTKKIYGR</sequence>
<dbReference type="Proteomes" id="UP000289132">
    <property type="component" value="Unassembled WGS sequence"/>
</dbReference>
<evidence type="ECO:0000256" key="1">
    <source>
        <dbReference type="SAM" id="SignalP"/>
    </source>
</evidence>
<dbReference type="InterPro" id="IPR011990">
    <property type="entry name" value="TPR-like_helical_dom_sf"/>
</dbReference>
<name>A0AAD0QM42_9BACT</name>
<organism evidence="2 4">
    <name type="scientific">Aliarcobacter trophiarum LMG 25534</name>
    <dbReference type="NCBI Taxonomy" id="1032241"/>
    <lineage>
        <taxon>Bacteria</taxon>
        <taxon>Pseudomonadati</taxon>
        <taxon>Campylobacterota</taxon>
        <taxon>Epsilonproteobacteria</taxon>
        <taxon>Campylobacterales</taxon>
        <taxon>Arcobacteraceae</taxon>
        <taxon>Aliarcobacter</taxon>
    </lineage>
</organism>
<evidence type="ECO:0008006" key="6">
    <source>
        <dbReference type="Google" id="ProtNLM"/>
    </source>
</evidence>
<dbReference type="PROSITE" id="PS51257">
    <property type="entry name" value="PROKAR_LIPOPROTEIN"/>
    <property type="match status" value="1"/>
</dbReference>
<evidence type="ECO:0000313" key="4">
    <source>
        <dbReference type="Proteomes" id="UP000254504"/>
    </source>
</evidence>
<protein>
    <recommendedName>
        <fullName evidence="6">Beta-lactamase</fullName>
    </recommendedName>
</protein>
<reference evidence="3 5" key="1">
    <citation type="submission" date="2017-10" db="EMBL/GenBank/DDBJ databases">
        <title>Genomics of the genus Arcobacter.</title>
        <authorList>
            <person name="Perez-Cataluna A."/>
            <person name="Figueras M.J."/>
        </authorList>
    </citation>
    <scope>NUCLEOTIDE SEQUENCE [LARGE SCALE GENOMIC DNA]</scope>
    <source>
        <strain evidence="3 5">LMG 25534</strain>
    </source>
</reference>
<dbReference type="AlphaFoldDB" id="A0AAD0QM42"/>
<feature type="signal peptide" evidence="1">
    <location>
        <begin position="1"/>
        <end position="21"/>
    </location>
</feature>
<accession>A0AAD0QM42</accession>
<dbReference type="EMBL" id="CP031367">
    <property type="protein sequence ID" value="AXK49686.1"/>
    <property type="molecule type" value="Genomic_DNA"/>
</dbReference>
<dbReference type="RefSeq" id="WP_115429184.1">
    <property type="nucleotide sequence ID" value="NZ_CP031367.1"/>
</dbReference>
<dbReference type="KEGG" id="atp:ATR_1871"/>
<gene>
    <name evidence="2" type="ORF">ATR_1871</name>
    <name evidence="3" type="ORF">CRU87_08825</name>
</gene>
<keyword evidence="1" id="KW-0732">Signal</keyword>
<dbReference type="EMBL" id="PDKD01000019">
    <property type="protein sequence ID" value="RXJ89597.1"/>
    <property type="molecule type" value="Genomic_DNA"/>
</dbReference>
<proteinExistence type="predicted"/>
<dbReference type="Proteomes" id="UP000254504">
    <property type="component" value="Chromosome"/>
</dbReference>
<evidence type="ECO:0000313" key="2">
    <source>
        <dbReference type="EMBL" id="AXK49686.1"/>
    </source>
</evidence>
<feature type="chain" id="PRO_5041933011" description="Beta-lactamase" evidence="1">
    <location>
        <begin position="22"/>
        <end position="204"/>
    </location>
</feature>